<dbReference type="PROSITE" id="PS00107">
    <property type="entry name" value="PROTEIN_KINASE_ATP"/>
    <property type="match status" value="1"/>
</dbReference>
<keyword evidence="9" id="KW-0472">Membrane</keyword>
<evidence type="ECO:0000256" key="8">
    <source>
        <dbReference type="SAM" id="MobiDB-lite"/>
    </source>
</evidence>
<dbReference type="Proteomes" id="UP001159428">
    <property type="component" value="Unassembled WGS sequence"/>
</dbReference>
<dbReference type="InterPro" id="IPR042235">
    <property type="entry name" value="ZP-C_dom"/>
</dbReference>
<feature type="domain" description="WAP" evidence="12">
    <location>
        <begin position="1289"/>
        <end position="1340"/>
    </location>
</feature>
<dbReference type="PROSITE" id="PS00108">
    <property type="entry name" value="PROTEIN_KINASE_ST"/>
    <property type="match status" value="1"/>
</dbReference>
<dbReference type="GO" id="GO:0030414">
    <property type="term" value="F:peptidase inhibitor activity"/>
    <property type="evidence" value="ECO:0007669"/>
    <property type="project" value="InterPro"/>
</dbReference>
<dbReference type="InterPro" id="IPR036645">
    <property type="entry name" value="Elafin-like_sf"/>
</dbReference>
<feature type="domain" description="WAP" evidence="12">
    <location>
        <begin position="840"/>
        <end position="891"/>
    </location>
</feature>
<dbReference type="PANTHER" id="PTHR24342:SF20">
    <property type="entry name" value="MYOSIN LIGHT CHAIN KINASE, SMOOTH MUSCLE"/>
    <property type="match status" value="1"/>
</dbReference>
<name>A0AAU9WTA2_9CNID</name>
<evidence type="ECO:0000256" key="9">
    <source>
        <dbReference type="SAM" id="Phobius"/>
    </source>
</evidence>
<keyword evidence="3 7" id="KW-0547">Nucleotide-binding</keyword>
<dbReference type="Gene3D" id="4.10.75.10">
    <property type="entry name" value="Elafin-like"/>
    <property type="match status" value="8"/>
</dbReference>
<evidence type="ECO:0000256" key="4">
    <source>
        <dbReference type="ARBA" id="ARBA00022777"/>
    </source>
</evidence>
<dbReference type="PANTHER" id="PTHR24342">
    <property type="entry name" value="SERINE/THREONINE-PROTEIN KINASE 17"/>
    <property type="match status" value="1"/>
</dbReference>
<feature type="binding site" evidence="7">
    <location>
        <position position="76"/>
    </location>
    <ligand>
        <name>ATP</name>
        <dbReference type="ChEBI" id="CHEBI:30616"/>
    </ligand>
</feature>
<feature type="domain" description="WAP" evidence="12">
    <location>
        <begin position="892"/>
        <end position="943"/>
    </location>
</feature>
<evidence type="ECO:0000256" key="5">
    <source>
        <dbReference type="ARBA" id="ARBA00022840"/>
    </source>
</evidence>
<evidence type="ECO:0000256" key="7">
    <source>
        <dbReference type="PROSITE-ProRule" id="PRU10141"/>
    </source>
</evidence>
<dbReference type="Gene3D" id="2.60.40.3210">
    <property type="entry name" value="Zona pellucida, ZP-N domain"/>
    <property type="match status" value="1"/>
</dbReference>
<dbReference type="PROSITE" id="PS51390">
    <property type="entry name" value="WAP"/>
    <property type="match status" value="11"/>
</dbReference>
<dbReference type="InterPro" id="IPR017441">
    <property type="entry name" value="Protein_kinase_ATP_BS"/>
</dbReference>
<feature type="domain" description="ZP" evidence="11">
    <location>
        <begin position="1571"/>
        <end position="1820"/>
    </location>
</feature>
<keyword evidence="9" id="KW-0812">Transmembrane</keyword>
<feature type="region of interest" description="Disordered" evidence="8">
    <location>
        <begin position="417"/>
        <end position="470"/>
    </location>
</feature>
<dbReference type="EMBL" id="CALNXJ010000020">
    <property type="protein sequence ID" value="CAH3124569.1"/>
    <property type="molecule type" value="Genomic_DNA"/>
</dbReference>
<proteinExistence type="predicted"/>
<feature type="region of interest" description="Disordered" evidence="8">
    <location>
        <begin position="347"/>
        <end position="392"/>
    </location>
</feature>
<feature type="region of interest" description="Disordered" evidence="8">
    <location>
        <begin position="1"/>
        <end position="34"/>
    </location>
</feature>
<protein>
    <submittedName>
        <fullName evidence="13">Uncharacterized protein</fullName>
    </submittedName>
</protein>
<dbReference type="PROSITE" id="PS50011">
    <property type="entry name" value="PROTEIN_KINASE_DOM"/>
    <property type="match status" value="1"/>
</dbReference>
<evidence type="ECO:0000259" key="11">
    <source>
        <dbReference type="PROSITE" id="PS51034"/>
    </source>
</evidence>
<feature type="domain" description="WAP" evidence="12">
    <location>
        <begin position="1403"/>
        <end position="1452"/>
    </location>
</feature>
<keyword evidence="2" id="KW-0808">Transferase</keyword>
<dbReference type="GO" id="GO:0035556">
    <property type="term" value="P:intracellular signal transduction"/>
    <property type="evidence" value="ECO:0007669"/>
    <property type="project" value="TreeGrafter"/>
</dbReference>
<dbReference type="CDD" id="cd00199">
    <property type="entry name" value="WAP"/>
    <property type="match status" value="2"/>
</dbReference>
<dbReference type="InterPro" id="IPR008271">
    <property type="entry name" value="Ser/Thr_kinase_AS"/>
</dbReference>
<evidence type="ECO:0000256" key="2">
    <source>
        <dbReference type="ARBA" id="ARBA00022679"/>
    </source>
</evidence>
<evidence type="ECO:0000313" key="14">
    <source>
        <dbReference type="Proteomes" id="UP001159428"/>
    </source>
</evidence>
<dbReference type="SUPFAM" id="SSF56112">
    <property type="entry name" value="Protein kinase-like (PK-like)"/>
    <property type="match status" value="1"/>
</dbReference>
<evidence type="ECO:0000313" key="13">
    <source>
        <dbReference type="EMBL" id="CAH3124569.1"/>
    </source>
</evidence>
<reference evidence="13 14" key="1">
    <citation type="submission" date="2022-05" db="EMBL/GenBank/DDBJ databases">
        <authorList>
            <consortium name="Genoscope - CEA"/>
            <person name="William W."/>
        </authorList>
    </citation>
    <scope>NUCLEOTIDE SEQUENCE [LARGE SCALE GENOMIC DNA]</scope>
</reference>
<dbReference type="InterPro" id="IPR008197">
    <property type="entry name" value="WAP_dom"/>
</dbReference>
<feature type="domain" description="WAP" evidence="12">
    <location>
        <begin position="950"/>
        <end position="998"/>
    </location>
</feature>
<keyword evidence="9" id="KW-1133">Transmembrane helix</keyword>
<dbReference type="Gene3D" id="1.10.510.10">
    <property type="entry name" value="Transferase(Phosphotransferase) domain 1"/>
    <property type="match status" value="1"/>
</dbReference>
<gene>
    <name evidence="13" type="ORF">PMEA_00011349</name>
</gene>
<dbReference type="InterPro" id="IPR011009">
    <property type="entry name" value="Kinase-like_dom_sf"/>
</dbReference>
<dbReference type="SUPFAM" id="SSF57256">
    <property type="entry name" value="Elafin-like"/>
    <property type="match status" value="8"/>
</dbReference>
<keyword evidence="6" id="KW-1015">Disulfide bond</keyword>
<evidence type="ECO:0000259" key="12">
    <source>
        <dbReference type="PROSITE" id="PS51390"/>
    </source>
</evidence>
<dbReference type="Pfam" id="PF00100">
    <property type="entry name" value="Zona_pellucida"/>
    <property type="match status" value="1"/>
</dbReference>
<feature type="domain" description="WAP" evidence="12">
    <location>
        <begin position="1018"/>
        <end position="1067"/>
    </location>
</feature>
<dbReference type="GO" id="GO:0005576">
    <property type="term" value="C:extracellular region"/>
    <property type="evidence" value="ECO:0007669"/>
    <property type="project" value="InterPro"/>
</dbReference>
<dbReference type="Pfam" id="PF00069">
    <property type="entry name" value="Pkinase"/>
    <property type="match status" value="1"/>
</dbReference>
<dbReference type="PROSITE" id="PS51034">
    <property type="entry name" value="ZP_2"/>
    <property type="match status" value="1"/>
</dbReference>
<dbReference type="InterPro" id="IPR055355">
    <property type="entry name" value="ZP-C"/>
</dbReference>
<accession>A0AAU9WTA2</accession>
<dbReference type="GO" id="GO:0004674">
    <property type="term" value="F:protein serine/threonine kinase activity"/>
    <property type="evidence" value="ECO:0007669"/>
    <property type="project" value="UniProtKB-KW"/>
</dbReference>
<feature type="domain" description="WAP" evidence="12">
    <location>
        <begin position="782"/>
        <end position="831"/>
    </location>
</feature>
<keyword evidence="5 7" id="KW-0067">ATP-binding</keyword>
<keyword evidence="4" id="KW-0418">Kinase</keyword>
<evidence type="ECO:0000259" key="10">
    <source>
        <dbReference type="PROSITE" id="PS50011"/>
    </source>
</evidence>
<dbReference type="GO" id="GO:0005524">
    <property type="term" value="F:ATP binding"/>
    <property type="evidence" value="ECO:0007669"/>
    <property type="project" value="UniProtKB-UniRule"/>
</dbReference>
<sequence>MERKRKNRTVADMNAINMKTAEEKPKQEDEEDEEEEFVKYGAVDEFYDLEKEIGKGAYGTVKRCTHKTKRNNYAAKIIKTANSTVRKTVLREIEVMRALGTHNKLVELVDAYQTPFEIVMVLELVEGGELFERIVAEEYLMEEDAVDYVKQILEALQFMHERHVVHLDLKPENILCVSMHSNDIKLVDFGLARSLDSEEEVKSSFGTPDFVAPEVIRMKPVSTASDLWSLGVVTYVLLSGLMPFSGDDDHQTLVKVAKADWDFDDECFDDLSHDAVEFIEGLLVKEPSERLTIEECFQHPWIKDTHDTGTKINTQNHKAFMAKRRWKKSVNALLAVRRMSLSPLFGSKRRRSMDPSILSAASESEEDQHNEADRKVSAPIDPSGLTLPNRRVGETRNSCFNLDMATIKALQEKAVKATGKASQSDENDNEDGESGTVESIESLELSATCSEEQENEGNTVERDNSVNEEISTLPRRRAHTFCGATFKATPAAASRERKISQISINVGNSSKNDFKPVSFTFNTEDMKRNERVILESAAILNARPKVQAFQQDFTTNDGSVKAGNSMDVSVLTTPGGQFDKSSLKPQTITLEMDNSILTEGLTEPPDNKADELPTICVNDELYLPDPPPIKLALNNNIEKKDRERRASTPPPSLKTNSVVNIANVDKIADSVQAITVQLGNLNGLQLNSKEVTCSVRRASTGEDSFENKCRNCLRLYRIFHPLSLWASNIYNKDHYGKVSLSTSLGERDATDSSHAYLHGLSMRATMIVNIFLVLLALLGVAVAQAPDTCPAPPKNLLCFIGLKNTCTDSIKCRKGTLCCDDGCRRRCRDPSNDSRGAGQASPRSGTCPSQLSPPPGPCVSDSDECMFDWDCPGSTKKCCSNNCFKECVDPSIGALRASCPPQKKSISCFINLKNQCSKDSDCSYLPGGLCCFDGCRRRCADSKGFPGRLETDRPGQCPSTKPPRPCISDSDECEFDGDCYPGKKCCDNTCFTRCLDPVGLGTNTSQSGLGPNIGEVIQGEAAGKCPIVSNSTRCHIGLAHTCNNDVECPNGTYCCFDGCRRKCLDTEGNSAGAQGEDKKGLCPVLQRPELCVSDVDECFIDWDCVGDLKCCSNECYKVCTAPALLIGRLVAAAVKCPEPVAYKRCPQSMKHLCDDSKQCPTGTHCCFDGCRRRCISTEPAPDTCPKAGKNLICPVGLRNTCVDKDSCLEGTICCHDGCRRRCRSLPSSTSRPSTKAIPRPGICPPLTPPSEFCPSDYDECKYDWDCDEPSKKCCSNGCYKICASLAVAAVQLQDNCPAPEKPKPCPMTLRNQCFNHTDCSYLSGGLCCYDGCRTRCATAEGFPAQIQKPRPGNCPNLIQPEFCAPHFDECQNDGDCFPVKKCCSNNCFNRCVNPVFGDVGLVNTTSVNKCPDTKKSSTCHVGLKNTCNNDAECANGTYCCFTGCRRQCWDPKTRSSSTLNKKGTCPVLQSPPPPCVSDADECFMDNDCVKDKKCCSNGCYRICVAPSAKAIGSLTTVNCPQPTEYHCATSLKHQCDDTEDCSVDQVCCFDGCRRRCIDYESGQITKGVTVSCRKNEMQIDVERGVLTGFKSIYLRLNNRSCIATGNETHFSLVAPLMGCGTVSSHTGEDVVYSNQVEEEEVEIEGVISRMPELAIPFSCYYTKEGVTSTYGIIPRKLKMTMDGGETKTEFTLEISVFKDENYLLPFGIRDFPLKVSLGKPLFVQLAVDSPDTRLTIREEKCYATPTQNPDDVMQYYIIRQSCVVDSTVKYYPGPQGTRRFSFDTFQFTGEYGSFVYLHCKLVVCNATDPNSRCNVDCFTDFPRRRRRAMEKEKGVARAGLSEGPFVFKSEREADKESIHSEEESPFNITTIVVVAMAIFCAVCLAVIVYMKVKFVPKPHPDPDRETSL</sequence>
<keyword evidence="14" id="KW-1185">Reference proteome</keyword>
<evidence type="ECO:0000256" key="3">
    <source>
        <dbReference type="ARBA" id="ARBA00022741"/>
    </source>
</evidence>
<feature type="domain" description="WAP" evidence="12">
    <location>
        <begin position="1458"/>
        <end position="1507"/>
    </location>
</feature>
<keyword evidence="1" id="KW-0723">Serine/threonine-protein kinase</keyword>
<dbReference type="GO" id="GO:0005634">
    <property type="term" value="C:nucleus"/>
    <property type="evidence" value="ECO:0007669"/>
    <property type="project" value="TreeGrafter"/>
</dbReference>
<dbReference type="Gene3D" id="2.60.40.4100">
    <property type="entry name" value="Zona pellucida, ZP-C domain"/>
    <property type="match status" value="1"/>
</dbReference>
<dbReference type="Pfam" id="PF00095">
    <property type="entry name" value="WAP"/>
    <property type="match status" value="8"/>
</dbReference>
<feature type="domain" description="WAP" evidence="12">
    <location>
        <begin position="1075"/>
        <end position="1123"/>
    </location>
</feature>
<feature type="transmembrane region" description="Helical" evidence="9">
    <location>
        <begin position="1866"/>
        <end position="1889"/>
    </location>
</feature>
<dbReference type="InterPro" id="IPR000719">
    <property type="entry name" value="Prot_kinase_dom"/>
</dbReference>
<evidence type="ECO:0000256" key="1">
    <source>
        <dbReference type="ARBA" id="ARBA00022527"/>
    </source>
</evidence>
<organism evidence="13 14">
    <name type="scientific">Pocillopora meandrina</name>
    <dbReference type="NCBI Taxonomy" id="46732"/>
    <lineage>
        <taxon>Eukaryota</taxon>
        <taxon>Metazoa</taxon>
        <taxon>Cnidaria</taxon>
        <taxon>Anthozoa</taxon>
        <taxon>Hexacorallia</taxon>
        <taxon>Scleractinia</taxon>
        <taxon>Astrocoeniina</taxon>
        <taxon>Pocilloporidae</taxon>
        <taxon>Pocillopora</taxon>
    </lineage>
</organism>
<comment type="caution">
    <text evidence="13">The sequence shown here is derived from an EMBL/GenBank/DDBJ whole genome shotgun (WGS) entry which is preliminary data.</text>
</comment>
<dbReference type="InterPro" id="IPR001507">
    <property type="entry name" value="ZP_dom"/>
</dbReference>
<feature type="domain" description="WAP" evidence="12">
    <location>
        <begin position="1347"/>
        <end position="1395"/>
    </location>
</feature>
<dbReference type="Gene3D" id="3.30.200.20">
    <property type="entry name" value="Phosphorylase Kinase, domain 1"/>
    <property type="match status" value="1"/>
</dbReference>
<dbReference type="SMART" id="SM00241">
    <property type="entry name" value="ZP"/>
    <property type="match status" value="1"/>
</dbReference>
<feature type="compositionally biased region" description="Polar residues" evidence="8">
    <location>
        <begin position="841"/>
        <end position="850"/>
    </location>
</feature>
<evidence type="ECO:0000256" key="6">
    <source>
        <dbReference type="ARBA" id="ARBA00023157"/>
    </source>
</evidence>
<dbReference type="GO" id="GO:0043065">
    <property type="term" value="P:positive regulation of apoptotic process"/>
    <property type="evidence" value="ECO:0007669"/>
    <property type="project" value="TreeGrafter"/>
</dbReference>
<dbReference type="FunFam" id="1.10.510.10:FF:000571">
    <property type="entry name" value="Maternal embryonic leucine zipper kinase"/>
    <property type="match status" value="1"/>
</dbReference>
<dbReference type="SMART" id="SM00217">
    <property type="entry name" value="WAP"/>
    <property type="match status" value="9"/>
</dbReference>
<feature type="domain" description="Protein kinase" evidence="10">
    <location>
        <begin position="47"/>
        <end position="302"/>
    </location>
</feature>
<dbReference type="SMART" id="SM00220">
    <property type="entry name" value="S_TKc"/>
    <property type="match status" value="1"/>
</dbReference>
<feature type="compositionally biased region" description="Basic and acidic residues" evidence="8">
    <location>
        <begin position="367"/>
        <end position="376"/>
    </location>
</feature>
<feature type="region of interest" description="Disordered" evidence="8">
    <location>
        <begin position="828"/>
        <end position="852"/>
    </location>
</feature>
<feature type="domain" description="WAP" evidence="12">
    <location>
        <begin position="1236"/>
        <end position="1286"/>
    </location>
</feature>